<accession>A0A3N9WHV6</accession>
<name>A0A3N9WHV6_9ACTN</name>
<gene>
    <name evidence="1" type="ORF">DLJ59_22215</name>
</gene>
<organism evidence="1 2">
    <name type="scientific">Micromonospora inaquosa</name>
    <dbReference type="NCBI Taxonomy" id="2203716"/>
    <lineage>
        <taxon>Bacteria</taxon>
        <taxon>Bacillati</taxon>
        <taxon>Actinomycetota</taxon>
        <taxon>Actinomycetes</taxon>
        <taxon>Micromonosporales</taxon>
        <taxon>Micromonosporaceae</taxon>
        <taxon>Micromonospora</taxon>
    </lineage>
</organism>
<dbReference type="EMBL" id="QGSZ01000249">
    <property type="protein sequence ID" value="RQX00229.1"/>
    <property type="molecule type" value="Genomic_DNA"/>
</dbReference>
<keyword evidence="2" id="KW-1185">Reference proteome</keyword>
<evidence type="ECO:0000313" key="1">
    <source>
        <dbReference type="EMBL" id="RQX00229.1"/>
    </source>
</evidence>
<dbReference type="Proteomes" id="UP000282312">
    <property type="component" value="Unassembled WGS sequence"/>
</dbReference>
<evidence type="ECO:0008006" key="3">
    <source>
        <dbReference type="Google" id="ProtNLM"/>
    </source>
</evidence>
<evidence type="ECO:0000313" key="2">
    <source>
        <dbReference type="Proteomes" id="UP000282312"/>
    </source>
</evidence>
<dbReference type="AlphaFoldDB" id="A0A3N9WHV6"/>
<protein>
    <recommendedName>
        <fullName evidence="3">Integrase</fullName>
    </recommendedName>
</protein>
<proteinExistence type="predicted"/>
<reference evidence="1 2" key="1">
    <citation type="submission" date="2018-05" db="EMBL/GenBank/DDBJ databases">
        <title>Micromonospora from Atacama Desert.</title>
        <authorList>
            <person name="Carro L."/>
            <person name="Goodfellow M."/>
            <person name="Klenk H.-P."/>
        </authorList>
    </citation>
    <scope>NUCLEOTIDE SEQUENCE [LARGE SCALE GENOMIC DNA]</scope>
    <source>
        <strain evidence="1 2">LB39</strain>
    </source>
</reference>
<sequence>MRIGQDVRSAGRRLSGCACSPRPASLRLNAGVPPTEVARRLGHGVAVLLRLYANCIDGGDDTMNDKIGDALG</sequence>
<comment type="caution">
    <text evidence="1">The sequence shown here is derived from an EMBL/GenBank/DDBJ whole genome shotgun (WGS) entry which is preliminary data.</text>
</comment>